<dbReference type="Proteomes" id="UP001252270">
    <property type="component" value="Unassembled WGS sequence"/>
</dbReference>
<keyword evidence="5" id="KW-0777">Teichoic acid biosynthesis</keyword>
<name>A0ABU1GN71_9GAMM</name>
<protein>
    <submittedName>
        <fullName evidence="8">CDP-glycerol glycerophosphotransferase family protein</fullName>
    </submittedName>
</protein>
<keyword evidence="3" id="KW-1003">Cell membrane</keyword>
<evidence type="ECO:0000313" key="8">
    <source>
        <dbReference type="EMBL" id="MDR5893424.1"/>
    </source>
</evidence>
<comment type="subcellular location">
    <subcellularLocation>
        <location evidence="1">Cell membrane</location>
        <topology evidence="1">Peripheral membrane protein</topology>
    </subcellularLocation>
</comment>
<gene>
    <name evidence="8" type="ORF">QC820_11445</name>
</gene>
<comment type="similarity">
    <text evidence="2">Belongs to the CDP-glycerol glycerophosphotransferase family.</text>
</comment>
<dbReference type="Gene3D" id="3.90.550.10">
    <property type="entry name" value="Spore Coat Polysaccharide Biosynthesis Protein SpsA, Chain A"/>
    <property type="match status" value="1"/>
</dbReference>
<dbReference type="InterPro" id="IPR029044">
    <property type="entry name" value="Nucleotide-diphossugar_trans"/>
</dbReference>
<dbReference type="InterPro" id="IPR043149">
    <property type="entry name" value="TagF_N"/>
</dbReference>
<evidence type="ECO:0000259" key="7">
    <source>
        <dbReference type="Pfam" id="PF00535"/>
    </source>
</evidence>
<evidence type="ECO:0000313" key="9">
    <source>
        <dbReference type="Proteomes" id="UP001252270"/>
    </source>
</evidence>
<dbReference type="CDD" id="cd00761">
    <property type="entry name" value="Glyco_tranf_GTA_type"/>
    <property type="match status" value="1"/>
</dbReference>
<dbReference type="Pfam" id="PF04464">
    <property type="entry name" value="Glyphos_transf"/>
    <property type="match status" value="1"/>
</dbReference>
<dbReference type="InterPro" id="IPR043148">
    <property type="entry name" value="TagF_C"/>
</dbReference>
<keyword evidence="9" id="KW-1185">Reference proteome</keyword>
<proteinExistence type="inferred from homology"/>
<evidence type="ECO:0000256" key="3">
    <source>
        <dbReference type="ARBA" id="ARBA00022475"/>
    </source>
</evidence>
<dbReference type="SUPFAM" id="SSF53448">
    <property type="entry name" value="Nucleotide-diphospho-sugar transferases"/>
    <property type="match status" value="1"/>
</dbReference>
<evidence type="ECO:0000256" key="6">
    <source>
        <dbReference type="ARBA" id="ARBA00023136"/>
    </source>
</evidence>
<keyword evidence="6" id="KW-0472">Membrane</keyword>
<evidence type="ECO:0000256" key="4">
    <source>
        <dbReference type="ARBA" id="ARBA00022679"/>
    </source>
</evidence>
<evidence type="ECO:0000256" key="2">
    <source>
        <dbReference type="ARBA" id="ARBA00010488"/>
    </source>
</evidence>
<dbReference type="InterPro" id="IPR001173">
    <property type="entry name" value="Glyco_trans_2-like"/>
</dbReference>
<dbReference type="PANTHER" id="PTHR37316:SF3">
    <property type="entry name" value="TEICHOIC ACID GLYCEROL-PHOSPHATE TRANSFERASE"/>
    <property type="match status" value="1"/>
</dbReference>
<evidence type="ECO:0000256" key="5">
    <source>
        <dbReference type="ARBA" id="ARBA00022944"/>
    </source>
</evidence>
<evidence type="ECO:0000256" key="1">
    <source>
        <dbReference type="ARBA" id="ARBA00004202"/>
    </source>
</evidence>
<dbReference type="PANTHER" id="PTHR37316">
    <property type="entry name" value="TEICHOIC ACID GLYCEROL-PHOSPHATE PRIMASE"/>
    <property type="match status" value="1"/>
</dbReference>
<dbReference type="InterPro" id="IPR051612">
    <property type="entry name" value="Teichoic_Acid_Biosynth"/>
</dbReference>
<reference evidence="8 9" key="1">
    <citation type="submission" date="2023-04" db="EMBL/GenBank/DDBJ databases">
        <title>A long-awaited taxogenomic arrangement of the family Halomonadaceae.</title>
        <authorList>
            <person name="De La Haba R."/>
            <person name="Chuvochina M."/>
            <person name="Wittouck S."/>
            <person name="Arahal D.R."/>
            <person name="Sanchez-Porro C."/>
            <person name="Hugenholtz P."/>
            <person name="Ventosa A."/>
        </authorList>
    </citation>
    <scope>NUCLEOTIDE SEQUENCE [LARGE SCALE GENOMIC DNA]</scope>
    <source>
        <strain evidence="8 9">DSM 17332</strain>
    </source>
</reference>
<dbReference type="EMBL" id="JARWAL010000009">
    <property type="protein sequence ID" value="MDR5893424.1"/>
    <property type="molecule type" value="Genomic_DNA"/>
</dbReference>
<comment type="caution">
    <text evidence="8">The sequence shown here is derived from an EMBL/GenBank/DDBJ whole genome shotgun (WGS) entry which is preliminary data.</text>
</comment>
<feature type="domain" description="Glycosyltransferase 2-like" evidence="7">
    <location>
        <begin position="9"/>
        <end position="153"/>
    </location>
</feature>
<dbReference type="InterPro" id="IPR007554">
    <property type="entry name" value="Glycerophosphate_synth"/>
</dbReference>
<dbReference type="Gene3D" id="3.40.50.12580">
    <property type="match status" value="1"/>
</dbReference>
<dbReference type="SUPFAM" id="SSF53756">
    <property type="entry name" value="UDP-Glycosyltransferase/glycogen phosphorylase"/>
    <property type="match status" value="1"/>
</dbReference>
<keyword evidence="4" id="KW-0808">Transferase</keyword>
<dbReference type="Gene3D" id="3.40.50.11820">
    <property type="match status" value="1"/>
</dbReference>
<dbReference type="RefSeq" id="WP_309637035.1">
    <property type="nucleotide sequence ID" value="NZ_JARWAL010000009.1"/>
</dbReference>
<organism evidence="8 9">
    <name type="scientific">Halomonas mongoliensis</name>
    <dbReference type="NCBI Taxonomy" id="321265"/>
    <lineage>
        <taxon>Bacteria</taxon>
        <taxon>Pseudomonadati</taxon>
        <taxon>Pseudomonadota</taxon>
        <taxon>Gammaproteobacteria</taxon>
        <taxon>Oceanospirillales</taxon>
        <taxon>Halomonadaceae</taxon>
        <taxon>Halomonas</taxon>
    </lineage>
</organism>
<dbReference type="Pfam" id="PF00535">
    <property type="entry name" value="Glycos_transf_2"/>
    <property type="match status" value="1"/>
</dbReference>
<accession>A0ABU1GN71</accession>
<sequence length="860" mass="98512">MEEHKAKISVIVPFYNAEATLEQCLESLVSQTIDRIEIVLVDNNSIDGSWGVAENYRINYPEKVKLIKEEEKGVSHARNAGLKVAEGSYIGFVDADDFVAPEMFEKLYCKAFESNSDIVACGRYNLDEGGFQLEKTYKFKETVFNLAESEWILRRVSTFVWDKIVRREVVLGEGLRFSGNIGYAEDFVFLMKAILNSRKIAIVDDPLYYYRVDSAGSITNTIADSIFDIIKALEEVNEYFIDRGCFLKYQEVLFRISVGFYVRRLKAFSGQGNRKIQLQFVDDFSKYFENYFEGFSISRRKETKSERFYSVVGSGVIAKLYVLLPRFAKSSLIKLVKKINKGYLRNLLYATLRDIVPVKKRTALFSSYSGSGLSGAPCYLLEDMVRDGRGVKASLLSNSPRKDRTLLKIRGVEGVDVIPNNSIKSLMALARSEFLVCNSRLPTFFSKKRGQKLLNTWHGTPVKTLGFNIRKGASDVWRNQNQFLMSDFLLFPNEHTEEVMLRDFGLKGLYSGMGILCCYPQNRVFLETSVRDEARKKLRVQGKKVIVYMPTWRGEKVGELDNETQERLFFDFLHEVDEVLGEEFVFYYKLHQLVRLDASSRRFKNIKAFPSDLEVYEVLSASDCLITDYSSVMFDYAYSGREIVLYTPDYSDYKASRGFYTDLDNLPFPRFSSTSCLMDHVKSSSVPNYIASEEFSLRFLKGDPVGAARFINSCLLSNGFSKPGAIESYKDFEMRSYYEGELKEVYFLPSLERGGREALEIVGKETEGKLVVVDANAFSDDYNSIIQDLGLQVVVVPSGTCFSVFDLMFIRAWRVMGRPRKMARIAYLKELNRILPNIGDVEFVDLSGRRKYKEISRIFN</sequence>